<keyword evidence="3" id="KW-1133">Transmembrane helix</keyword>
<feature type="transmembrane region" description="Helical" evidence="3">
    <location>
        <begin position="322"/>
        <end position="340"/>
    </location>
</feature>
<gene>
    <name evidence="5" type="ORF">MCYG_06013</name>
</gene>
<dbReference type="PANTHER" id="PTHR11360:SF280">
    <property type="entry name" value="MONOCARBOXYLATE TRANSPORTER, PUTATIVE (AFU_ORTHOLOGUE AFUA_1G05170)-RELATED"/>
    <property type="match status" value="1"/>
</dbReference>
<protein>
    <submittedName>
        <fullName evidence="5">Riboflavin transporter MCH5</fullName>
    </submittedName>
</protein>
<dbReference type="InterPro" id="IPR050327">
    <property type="entry name" value="Proton-linked_MCT"/>
</dbReference>
<feature type="transmembrane region" description="Helical" evidence="3">
    <location>
        <begin position="149"/>
        <end position="172"/>
    </location>
</feature>
<dbReference type="InterPro" id="IPR011701">
    <property type="entry name" value="MFS"/>
</dbReference>
<dbReference type="CDD" id="cd17352">
    <property type="entry name" value="MFS_MCT_SLC16"/>
    <property type="match status" value="1"/>
</dbReference>
<dbReference type="PANTHER" id="PTHR11360">
    <property type="entry name" value="MONOCARBOXYLATE TRANSPORTER"/>
    <property type="match status" value="1"/>
</dbReference>
<dbReference type="GO" id="GO:0022857">
    <property type="term" value="F:transmembrane transporter activity"/>
    <property type="evidence" value="ECO:0007669"/>
    <property type="project" value="InterPro"/>
</dbReference>
<dbReference type="Gene3D" id="1.20.1250.20">
    <property type="entry name" value="MFS general substrate transporter like domains"/>
    <property type="match status" value="2"/>
</dbReference>
<organism evidence="5 6">
    <name type="scientific">Arthroderma otae (strain ATCC MYA-4605 / CBS 113480)</name>
    <name type="common">Microsporum canis</name>
    <dbReference type="NCBI Taxonomy" id="554155"/>
    <lineage>
        <taxon>Eukaryota</taxon>
        <taxon>Fungi</taxon>
        <taxon>Dikarya</taxon>
        <taxon>Ascomycota</taxon>
        <taxon>Pezizomycotina</taxon>
        <taxon>Eurotiomycetes</taxon>
        <taxon>Eurotiomycetidae</taxon>
        <taxon>Onygenales</taxon>
        <taxon>Arthrodermataceae</taxon>
        <taxon>Microsporum</taxon>
    </lineage>
</organism>
<dbReference type="eggNOG" id="KOG2504">
    <property type="taxonomic scope" value="Eukaryota"/>
</dbReference>
<dbReference type="AlphaFoldDB" id="C5FTJ1"/>
<evidence type="ECO:0000313" key="5">
    <source>
        <dbReference type="EMBL" id="EEQ33194.1"/>
    </source>
</evidence>
<keyword evidence="3" id="KW-0472">Membrane</keyword>
<evidence type="ECO:0000313" key="6">
    <source>
        <dbReference type="Proteomes" id="UP000002035"/>
    </source>
</evidence>
<dbReference type="InterPro" id="IPR020846">
    <property type="entry name" value="MFS_dom"/>
</dbReference>
<feature type="transmembrane region" description="Helical" evidence="3">
    <location>
        <begin position="346"/>
        <end position="371"/>
    </location>
</feature>
<name>C5FTJ1_ARTOC</name>
<feature type="transmembrane region" description="Helical" evidence="3">
    <location>
        <begin position="58"/>
        <end position="82"/>
    </location>
</feature>
<feature type="transmembrane region" description="Helical" evidence="3">
    <location>
        <begin position="383"/>
        <end position="404"/>
    </location>
</feature>
<dbReference type="RefSeq" id="XP_002846144.1">
    <property type="nucleotide sequence ID" value="XM_002846098.1"/>
</dbReference>
<feature type="transmembrane region" description="Helical" evidence="3">
    <location>
        <begin position="291"/>
        <end position="310"/>
    </location>
</feature>
<evidence type="ECO:0000256" key="2">
    <source>
        <dbReference type="ARBA" id="ARBA00006727"/>
    </source>
</evidence>
<dbReference type="EMBL" id="DS995705">
    <property type="protein sequence ID" value="EEQ33194.1"/>
    <property type="molecule type" value="Genomic_DNA"/>
</dbReference>
<dbReference type="PROSITE" id="PS50850">
    <property type="entry name" value="MFS"/>
    <property type="match status" value="1"/>
</dbReference>
<dbReference type="Proteomes" id="UP000002035">
    <property type="component" value="Unassembled WGS sequence"/>
</dbReference>
<dbReference type="VEuPathDB" id="FungiDB:MCYG_06013"/>
<dbReference type="Pfam" id="PF07690">
    <property type="entry name" value="MFS_1"/>
    <property type="match status" value="1"/>
</dbReference>
<sequence>MVDLEKDEQMQNSSIGIGGESAVASSTTLPTEKNNVDDAGYANHEHSFDSGWAAWSQVLASFFLFFNTWGIVTAFGVFQTYYEHNLLNHLSPSTISWIGSTQSFLLLFFGTVTGSLFDAGYVRQLLMVGWVLIPLGLMMTSIASSFWQIFLAQAICMGLGFGSVFVPCLAVLPQYFKKRRAIANGIAATGSGIGGVVYPIIFRQMQKSIGFPWAARVLGFIIFATMSISICLLKMRFKPTERRSLIQLSAFRDPVYSLFCISQFCGFLGLYNMMVYIQPYAIDEGIMSTDLAFYLLAILNSASTLGRIIPNYFVDFLGPLNVMIPMTFCSGIIALGWIGVHSTASIIVIAILYGFCSGAFVSVPPVVLISITPDLRDFGTRLGMTFVFNSVGALAGTPIGGAIIHGSGNEYLGVQLLAGCCLLMSGVFLVIARFVKSGLTVFVRV</sequence>
<dbReference type="GO" id="GO:0016020">
    <property type="term" value="C:membrane"/>
    <property type="evidence" value="ECO:0007669"/>
    <property type="project" value="UniProtKB-SubCell"/>
</dbReference>
<feature type="domain" description="Major facilitator superfamily (MFS) profile" evidence="4">
    <location>
        <begin position="53"/>
        <end position="445"/>
    </location>
</feature>
<keyword evidence="6" id="KW-1185">Reference proteome</keyword>
<dbReference type="GeneID" id="9227026"/>
<dbReference type="SUPFAM" id="SSF103473">
    <property type="entry name" value="MFS general substrate transporter"/>
    <property type="match status" value="1"/>
</dbReference>
<comment type="subcellular location">
    <subcellularLocation>
        <location evidence="1">Membrane</location>
        <topology evidence="1">Multi-pass membrane protein</topology>
    </subcellularLocation>
</comment>
<feature type="transmembrane region" description="Helical" evidence="3">
    <location>
        <begin position="213"/>
        <end position="233"/>
    </location>
</feature>
<feature type="transmembrane region" description="Helical" evidence="3">
    <location>
        <begin position="94"/>
        <end position="113"/>
    </location>
</feature>
<keyword evidence="3" id="KW-0812">Transmembrane</keyword>
<accession>C5FTJ1</accession>
<evidence type="ECO:0000256" key="1">
    <source>
        <dbReference type="ARBA" id="ARBA00004141"/>
    </source>
</evidence>
<evidence type="ECO:0000259" key="4">
    <source>
        <dbReference type="PROSITE" id="PS50850"/>
    </source>
</evidence>
<dbReference type="InterPro" id="IPR036259">
    <property type="entry name" value="MFS_trans_sf"/>
</dbReference>
<reference evidence="6" key="1">
    <citation type="journal article" date="2012" name="MBio">
        <title>Comparative genome analysis of Trichophyton rubrum and related dermatophytes reveals candidate genes involved in infection.</title>
        <authorList>
            <person name="Martinez D.A."/>
            <person name="Oliver B.G."/>
            <person name="Graeser Y."/>
            <person name="Goldberg J.M."/>
            <person name="Li W."/>
            <person name="Martinez-Rossi N.M."/>
            <person name="Monod M."/>
            <person name="Shelest E."/>
            <person name="Barton R.C."/>
            <person name="Birch E."/>
            <person name="Brakhage A.A."/>
            <person name="Chen Z."/>
            <person name="Gurr S.J."/>
            <person name="Heiman D."/>
            <person name="Heitman J."/>
            <person name="Kosti I."/>
            <person name="Rossi A."/>
            <person name="Saif S."/>
            <person name="Samalova M."/>
            <person name="Saunders C.W."/>
            <person name="Shea T."/>
            <person name="Summerbell R.C."/>
            <person name="Xu J."/>
            <person name="Young S."/>
            <person name="Zeng Q."/>
            <person name="Birren B.W."/>
            <person name="Cuomo C.A."/>
            <person name="White T.C."/>
        </authorList>
    </citation>
    <scope>NUCLEOTIDE SEQUENCE [LARGE SCALE GENOMIC DNA]</scope>
    <source>
        <strain evidence="6">ATCC MYA-4605 / CBS 113480</strain>
    </source>
</reference>
<evidence type="ECO:0000256" key="3">
    <source>
        <dbReference type="SAM" id="Phobius"/>
    </source>
</evidence>
<proteinExistence type="inferred from homology"/>
<dbReference type="HOGENOM" id="CLU_001265_1_1_1"/>
<feature type="transmembrane region" description="Helical" evidence="3">
    <location>
        <begin position="254"/>
        <end position="271"/>
    </location>
</feature>
<dbReference type="OrthoDB" id="6509908at2759"/>
<dbReference type="OMA" id="TWGAYQT"/>
<feature type="transmembrane region" description="Helical" evidence="3">
    <location>
        <begin position="181"/>
        <end position="201"/>
    </location>
</feature>
<comment type="similarity">
    <text evidence="2">Belongs to the major facilitator superfamily. Monocarboxylate porter (TC 2.A.1.13) family.</text>
</comment>
<feature type="transmembrane region" description="Helical" evidence="3">
    <location>
        <begin position="125"/>
        <end position="143"/>
    </location>
</feature>
<feature type="transmembrane region" description="Helical" evidence="3">
    <location>
        <begin position="416"/>
        <end position="435"/>
    </location>
</feature>